<dbReference type="SUPFAM" id="SSF69593">
    <property type="entry name" value="Glycerol-3-phosphate (1)-acyltransferase"/>
    <property type="match status" value="1"/>
</dbReference>
<name>A0A5E7FE39_PSEFL</name>
<dbReference type="Proteomes" id="UP000337909">
    <property type="component" value="Unassembled WGS sequence"/>
</dbReference>
<dbReference type="AlphaFoldDB" id="A0A5E7FE39"/>
<dbReference type="GO" id="GO:0042840">
    <property type="term" value="P:D-glucuronate catabolic process"/>
    <property type="evidence" value="ECO:0007669"/>
    <property type="project" value="TreeGrafter"/>
</dbReference>
<dbReference type="PANTHER" id="PTHR30068">
    <property type="entry name" value="URONATE ISOMERASE"/>
    <property type="match status" value="1"/>
</dbReference>
<evidence type="ECO:0000313" key="2">
    <source>
        <dbReference type="EMBL" id="VVO37062.1"/>
    </source>
</evidence>
<dbReference type="Pfam" id="PF01553">
    <property type="entry name" value="Acyltransferase"/>
    <property type="match status" value="1"/>
</dbReference>
<dbReference type="EMBL" id="CABVHQ010000092">
    <property type="protein sequence ID" value="VVO37062.1"/>
    <property type="molecule type" value="Genomic_DNA"/>
</dbReference>
<sequence length="428" mass="48502">MRIIAGLFAGLFLFELTFQTAPGYFLIQTLTYPSRFQQESMMGEFDAIRPYDDSEVPAVLARLLGDKAFLDILTHFRFPRFAGALGWMLKPLIAHRLRREFAGITSVATLQDKVEFYVDHTIERATDGVTYTGVEQFKSGSAYLFLANHRDIVMDPAFVNYAIYHAGLPTPRIAIGDNLLQKPFVSDLMRLNKSFIVHRSISGRREKMAAYQLLSAYISHSIRNDCQSIWIAQAEGRAKDGDDRTESAILKMFHMSRKNEPFGEVIRSLNLTPVSISYEYDPCDQAKARELYIRATTGTYSKVPGEDDASIAKGITGYKGRVHVNFAAPITELFDDTKQLAIEMDRQILGGYRLFPVHYLAYAQWSDADPQLQVPPATDLFPAEELAQALEEWQSRLDACPVEHRPFMVKQYATPVRNQYLVKAGLLR</sequence>
<accession>A0A5E7FE39</accession>
<proteinExistence type="predicted"/>
<reference evidence="2 3" key="1">
    <citation type="submission" date="2019-09" db="EMBL/GenBank/DDBJ databases">
        <authorList>
            <person name="Chandra G."/>
            <person name="Truman W A."/>
        </authorList>
    </citation>
    <scope>NUCLEOTIDE SEQUENCE [LARGE SCALE GENOMIC DNA]</scope>
    <source>
        <strain evidence="2">PS691</strain>
    </source>
</reference>
<dbReference type="GO" id="GO:0019698">
    <property type="term" value="P:D-galacturonate catabolic process"/>
    <property type="evidence" value="ECO:0007669"/>
    <property type="project" value="TreeGrafter"/>
</dbReference>
<evidence type="ECO:0000313" key="3">
    <source>
        <dbReference type="Proteomes" id="UP000337909"/>
    </source>
</evidence>
<feature type="domain" description="Phospholipid/glycerol acyltransferase" evidence="1">
    <location>
        <begin position="129"/>
        <end position="236"/>
    </location>
</feature>
<dbReference type="PANTHER" id="PTHR30068:SF3">
    <property type="entry name" value="PHOSPHOLIPID_GLYCEROL ACYLTRANSFERASE DOMAIN-CONTAINING PROTEIN"/>
    <property type="match status" value="1"/>
</dbReference>
<dbReference type="InterPro" id="IPR002123">
    <property type="entry name" value="Plipid/glycerol_acylTrfase"/>
</dbReference>
<protein>
    <recommendedName>
        <fullName evidence="1">Phospholipid/glycerol acyltransferase domain-containing protein</fullName>
    </recommendedName>
</protein>
<dbReference type="GO" id="GO:0016746">
    <property type="term" value="F:acyltransferase activity"/>
    <property type="evidence" value="ECO:0007669"/>
    <property type="project" value="InterPro"/>
</dbReference>
<gene>
    <name evidence="2" type="ORF">PS691_05406</name>
</gene>
<evidence type="ECO:0000259" key="1">
    <source>
        <dbReference type="Pfam" id="PF01553"/>
    </source>
</evidence>
<organism evidence="2 3">
    <name type="scientific">Pseudomonas fluorescens</name>
    <dbReference type="NCBI Taxonomy" id="294"/>
    <lineage>
        <taxon>Bacteria</taxon>
        <taxon>Pseudomonadati</taxon>
        <taxon>Pseudomonadota</taxon>
        <taxon>Gammaproteobacteria</taxon>
        <taxon>Pseudomonadales</taxon>
        <taxon>Pseudomonadaceae</taxon>
        <taxon>Pseudomonas</taxon>
    </lineage>
</organism>